<evidence type="ECO:0000259" key="2">
    <source>
        <dbReference type="Pfam" id="PF25183"/>
    </source>
</evidence>
<organism evidence="4">
    <name type="scientific">Granulicella tundricola (strain ATCC BAA-1859 / DSM 23138 / MP5ACTX9)</name>
    <dbReference type="NCBI Taxonomy" id="1198114"/>
    <lineage>
        <taxon>Bacteria</taxon>
        <taxon>Pseudomonadati</taxon>
        <taxon>Acidobacteriota</taxon>
        <taxon>Terriglobia</taxon>
        <taxon>Terriglobales</taxon>
        <taxon>Acidobacteriaceae</taxon>
        <taxon>Granulicella</taxon>
    </lineage>
</organism>
<dbReference type="OrthoDB" id="97893at2"/>
<dbReference type="RefSeq" id="WP_013582233.1">
    <property type="nucleotide sequence ID" value="NC_015065.1"/>
</dbReference>
<dbReference type="EMBL" id="CP002482">
    <property type="protein sequence ID" value="ADW71215.1"/>
    <property type="molecule type" value="Genomic_DNA"/>
</dbReference>
<evidence type="ECO:0000313" key="3">
    <source>
        <dbReference type="EMBL" id="ADW71215.1"/>
    </source>
</evidence>
<name>E8X6R5_GRATM</name>
<accession>E8X6R5</accession>
<dbReference type="SUPFAM" id="SSF49464">
    <property type="entry name" value="Carboxypeptidase regulatory domain-like"/>
    <property type="match status" value="1"/>
</dbReference>
<dbReference type="SUPFAM" id="SSF56935">
    <property type="entry name" value="Porins"/>
    <property type="match status" value="1"/>
</dbReference>
<gene>
    <name evidence="3" type="ordered locus">AciX9_3939</name>
</gene>
<dbReference type="InterPro" id="IPR057601">
    <property type="entry name" value="Oar-like_b-barrel"/>
</dbReference>
<feature type="domain" description="TonB-dependent transporter Oar-like beta-barrel" evidence="2">
    <location>
        <begin position="250"/>
        <end position="1122"/>
    </location>
</feature>
<proteinExistence type="predicted"/>
<dbReference type="HOGENOM" id="CLU_006298_0_0_0"/>
<sequence>MSLRASRLALLPVSFLTLAMIAGSALGQLSTTATISGTVTDATGAVVPDADILITSTDTRVTTSRKSTSDGTFVVPGLTVGTYSITVTKTGFGNYTATGIILHPAVTSTVNAGLTVGSTNTSVEVSAVASLVETSTAENSNSVDAAQVNTLPINGRNYQGLATMMPGAQNTSAGTALTTGGRSTNNVLSVNGMQQNKTFYALDGVWNENTGNMNQTSVVPNPDSLGEVRVLQNNYSARYSLMGSSVVLLSTKSGTRDFHGTAWEFIRNEDLNAKPFFSTAILPYKQNIFGYNIGGPVFIPKVYNRDRNKTFFFFSEQFVILHQTPTGAITGITPTDNQRAGIFGTPITNPATGKLFPQNTAGQYVIPAATINTNSTAFVNALYPHANYSSGSLNYINTVPQVTNQRDDEIKIDHDFSSKFHLLAEYLDEYQKYQQNSLSGAQSGEVYSTNGETDFTHNKLAQVSLSQVLTPNLVNTTNVAMNIFDLDLNLTGTALNTQVPGFNPSLPFAGYISNRIPLVTFSGGIGPEGIPAARPLTHAADLDDTVGDDVSYLHGRHFIQGGVTIVFNTKRQNVSSATNGQFTFTGSTTTPTKATDATTTQKAQATTLDDAFADFLLGSAATFTQTSGQPRVAVHGMEVSPYLEDRFKLTKTVTVTAGLRGYYMPLPYGPPKFETNFIPTSYSLAAAPTVAASGAITNSAASSANPLNGLVTNGPGTGVPQNFSGAHTWYAGPVFGLAWDVFGDGKTSFKGGYGITFTRVFTNQDCSFACAVNPPAIQSVSLVNPTFPAVVGTGAVRPATIAAVSAADQNIQATQVQSYSAGVQHEFPHNFIASATGASSQVRHLLGTWNYNQSLHTGVYDFDPSINSGSVSPYYYQPAGFATPAQFSPYPGYAAITTYTSRQNQNWNALELSLKHPVTKGLFATVAYTYSHDLSTFTSGTYSVVDPYNPSRYYGNAEGLDCRHSMGITLIYDLPIFENSSGLSHKLLGGWKFSDITTLRSGTALTPGLSVATQGNAVRPDKVVGTSIVGPHIKAQWFNTAAYVRPANGFYGNAATGSVRGPGLVDFDMALYKEFHYNETTYFEFRAESFNTFNHTNFTTINTTFGASAFGQATNAADPRILEFAGRVHF</sequence>
<dbReference type="Proteomes" id="UP000000343">
    <property type="component" value="Plasmid pACIX902"/>
</dbReference>
<evidence type="ECO:0000256" key="1">
    <source>
        <dbReference type="SAM" id="SignalP"/>
    </source>
</evidence>
<dbReference type="AlphaFoldDB" id="E8X6R5"/>
<dbReference type="Gene3D" id="2.60.40.1120">
    <property type="entry name" value="Carboxypeptidase-like, regulatory domain"/>
    <property type="match status" value="1"/>
</dbReference>
<geneLocation type="plasmid" evidence="3 4">
    <name>pACIX902</name>
</geneLocation>
<dbReference type="Pfam" id="PF25183">
    <property type="entry name" value="OMP_b-brl_4"/>
    <property type="match status" value="1"/>
</dbReference>
<keyword evidence="1" id="KW-0732">Signal</keyword>
<dbReference type="InterPro" id="IPR008969">
    <property type="entry name" value="CarboxyPept-like_regulatory"/>
</dbReference>
<feature type="chain" id="PRO_5003234258" evidence="1">
    <location>
        <begin position="28"/>
        <end position="1130"/>
    </location>
</feature>
<feature type="signal peptide" evidence="1">
    <location>
        <begin position="1"/>
        <end position="27"/>
    </location>
</feature>
<evidence type="ECO:0000313" key="4">
    <source>
        <dbReference type="Proteomes" id="UP000000343"/>
    </source>
</evidence>
<reference evidence="4" key="1">
    <citation type="submission" date="2011-01" db="EMBL/GenBank/DDBJ databases">
        <title>Complete sequence of plasmid2 of Acidobacterium sp. MP5ACTX9.</title>
        <authorList>
            <consortium name="US DOE Joint Genome Institute"/>
            <person name="Lucas S."/>
            <person name="Copeland A."/>
            <person name="Lapidus A."/>
            <person name="Cheng J.-F."/>
            <person name="Goodwin L."/>
            <person name="Pitluck S."/>
            <person name="Teshima H."/>
            <person name="Detter J.C."/>
            <person name="Han C."/>
            <person name="Tapia R."/>
            <person name="Land M."/>
            <person name="Hauser L."/>
            <person name="Kyrpides N."/>
            <person name="Ivanova N."/>
            <person name="Ovchinnikova G."/>
            <person name="Pagani I."/>
            <person name="Rawat S.R."/>
            <person name="Mannisto M."/>
            <person name="Haggblom M.M."/>
            <person name="Woyke T."/>
        </authorList>
    </citation>
    <scope>NUCLEOTIDE SEQUENCE [LARGE SCALE GENOMIC DNA]</scope>
    <source>
        <strain evidence="4">MP5ACTX9</strain>
        <plasmid evidence="4">Plasmid pACIX902</plasmid>
    </source>
</reference>
<dbReference type="Pfam" id="PF13620">
    <property type="entry name" value="CarboxypepD_reg"/>
    <property type="match status" value="1"/>
</dbReference>
<dbReference type="KEGG" id="acm:AciX9_3939"/>
<keyword evidence="3" id="KW-0614">Plasmid</keyword>
<protein>
    <submittedName>
        <fullName evidence="3">Cna protein B-type domain protein</fullName>
    </submittedName>
</protein>
<keyword evidence="4" id="KW-1185">Reference proteome</keyword>